<evidence type="ECO:0000256" key="1">
    <source>
        <dbReference type="SAM" id="Coils"/>
    </source>
</evidence>
<feature type="coiled-coil region" evidence="1">
    <location>
        <begin position="492"/>
        <end position="519"/>
    </location>
</feature>
<keyword evidence="1" id="KW-0175">Coiled coil</keyword>
<accession>A0A0L1J774</accession>
<dbReference type="Proteomes" id="UP000037505">
    <property type="component" value="Unassembled WGS sequence"/>
</dbReference>
<dbReference type="RefSeq" id="XP_015408522.1">
    <property type="nucleotide sequence ID" value="XM_015550696.1"/>
</dbReference>
<dbReference type="OrthoDB" id="5412996at2759"/>
<dbReference type="EMBL" id="JNOM01000076">
    <property type="protein sequence ID" value="KNG87599.1"/>
    <property type="molecule type" value="Genomic_DNA"/>
</dbReference>
<dbReference type="GeneID" id="26807243"/>
<evidence type="ECO:0000313" key="3">
    <source>
        <dbReference type="Proteomes" id="UP000037505"/>
    </source>
</evidence>
<dbReference type="InterPro" id="IPR051678">
    <property type="entry name" value="AGP_Transferase"/>
</dbReference>
<proteinExistence type="predicted"/>
<dbReference type="PANTHER" id="PTHR21310:SF37">
    <property type="entry name" value="AMINOGLYCOSIDE PHOSPHOTRANSFERASE DOMAIN-CONTAINING PROTEIN"/>
    <property type="match status" value="1"/>
</dbReference>
<evidence type="ECO:0008006" key="4">
    <source>
        <dbReference type="Google" id="ProtNLM"/>
    </source>
</evidence>
<evidence type="ECO:0000313" key="2">
    <source>
        <dbReference type="EMBL" id="KNG87599.1"/>
    </source>
</evidence>
<dbReference type="AlphaFoldDB" id="A0A0L1J774"/>
<dbReference type="STRING" id="1509407.A0A0L1J774"/>
<comment type="caution">
    <text evidence="2">The sequence shown here is derived from an EMBL/GenBank/DDBJ whole genome shotgun (WGS) entry which is preliminary data.</text>
</comment>
<dbReference type="SUPFAM" id="SSF56112">
    <property type="entry name" value="Protein kinase-like (PK-like)"/>
    <property type="match status" value="1"/>
</dbReference>
<sequence length="560" mass="65760">MSACQPYDDYAWAISSQIWEDWPKLLRTDGGIYNDIAVILSERFSHLEFAEFEYLNTGFNTCFKMTFSNNLSAIIRFPIPGTIMFPKKKTRHEVSVMRFLSETVTKESPSERGPFIIMKYIPHEGSMGSLLQTPGRQAGERPILNPDLESVRLEALYGNLANIVLSLSTVHFNRISSPDKNDNSMWEVIRRPLSYSMNEIVQLGTLPRSKLPAGTYDKASSYFEALAALHISHLRHQKHEADIPTGISADTFADDCRRKCVARFLFQKIVRNQEQRKQWISHEKGPFPVWCDDFRPENALVDEAESVVGVVDWEFTYTAPVEFAYAPPWWLLLVKPEDWPNGLDDWCTEYEKALRVLLVAMRKVEDDAIQNKRLLESQRLSSRMRDSWQSGDFWIMYAARNNFAFDAIYWKKIDRRFFGSTLDEEDNVRDVWRERLDLLEPEETKLMEEYVDLKLKELDTPILAWDKDEYTLEWIQKMGAMMEMERKGEIEKSKVVNMINEMREEMERMEIQCKADIKDIKGMEMKEILDMKKMKTRKETEWDKEMKRMEMESKAESDFL</sequence>
<protein>
    <recommendedName>
        <fullName evidence="4">Aminoglycoside phosphotransferase domain-containing protein</fullName>
    </recommendedName>
</protein>
<name>A0A0L1J774_ASPN3</name>
<keyword evidence="3" id="KW-1185">Reference proteome</keyword>
<gene>
    <name evidence="2" type="ORF">ANOM_005439</name>
</gene>
<dbReference type="InterPro" id="IPR011009">
    <property type="entry name" value="Kinase-like_dom_sf"/>
</dbReference>
<reference evidence="2 3" key="1">
    <citation type="submission" date="2014-06" db="EMBL/GenBank/DDBJ databases">
        <title>The Genome of the Aflatoxigenic Filamentous Fungus Aspergillus nomius.</title>
        <authorList>
            <person name="Moore M.G."/>
            <person name="Shannon B.M."/>
            <person name="Brian M.M."/>
        </authorList>
    </citation>
    <scope>NUCLEOTIDE SEQUENCE [LARGE SCALE GENOMIC DNA]</scope>
    <source>
        <strain evidence="2 3">NRRL 13137</strain>
    </source>
</reference>
<dbReference type="PANTHER" id="PTHR21310">
    <property type="entry name" value="AMINOGLYCOSIDE PHOSPHOTRANSFERASE-RELATED-RELATED"/>
    <property type="match status" value="1"/>
</dbReference>
<organism evidence="2 3">
    <name type="scientific">Aspergillus nomiae NRRL (strain ATCC 15546 / NRRL 13137 / CBS 260.88 / M93)</name>
    <dbReference type="NCBI Taxonomy" id="1509407"/>
    <lineage>
        <taxon>Eukaryota</taxon>
        <taxon>Fungi</taxon>
        <taxon>Dikarya</taxon>
        <taxon>Ascomycota</taxon>
        <taxon>Pezizomycotina</taxon>
        <taxon>Eurotiomycetes</taxon>
        <taxon>Eurotiomycetidae</taxon>
        <taxon>Eurotiales</taxon>
        <taxon>Aspergillaceae</taxon>
        <taxon>Aspergillus</taxon>
        <taxon>Aspergillus subgen. Circumdati</taxon>
    </lineage>
</organism>